<dbReference type="Pfam" id="PF12641">
    <property type="entry name" value="Flavodoxin_3"/>
    <property type="match status" value="1"/>
</dbReference>
<dbReference type="PANTHER" id="PTHR39201:SF1">
    <property type="entry name" value="FLAVODOXIN-LIKE DOMAIN-CONTAINING PROTEIN"/>
    <property type="match status" value="1"/>
</dbReference>
<evidence type="ECO:0000313" key="2">
    <source>
        <dbReference type="EMBL" id="GAH39417.1"/>
    </source>
</evidence>
<dbReference type="SUPFAM" id="SSF52218">
    <property type="entry name" value="Flavoproteins"/>
    <property type="match status" value="1"/>
</dbReference>
<name>X1F3A7_9ZZZZ</name>
<feature type="domain" description="Flavodoxin-like" evidence="1">
    <location>
        <begin position="4"/>
        <end position="166"/>
    </location>
</feature>
<dbReference type="EMBL" id="BARU01005648">
    <property type="protein sequence ID" value="GAH39417.1"/>
    <property type="molecule type" value="Genomic_DNA"/>
</dbReference>
<dbReference type="Gene3D" id="3.40.50.360">
    <property type="match status" value="1"/>
</dbReference>
<reference evidence="2" key="1">
    <citation type="journal article" date="2014" name="Front. Microbiol.">
        <title>High frequency of phylogenetically diverse reductive dehalogenase-homologous genes in deep subseafloor sedimentary metagenomes.</title>
        <authorList>
            <person name="Kawai M."/>
            <person name="Futagami T."/>
            <person name="Toyoda A."/>
            <person name="Takaki Y."/>
            <person name="Nishi S."/>
            <person name="Hori S."/>
            <person name="Arai W."/>
            <person name="Tsubouchi T."/>
            <person name="Morono Y."/>
            <person name="Uchiyama I."/>
            <person name="Ito T."/>
            <person name="Fujiyama A."/>
            <person name="Inagaki F."/>
            <person name="Takami H."/>
        </authorList>
    </citation>
    <scope>NUCLEOTIDE SEQUENCE</scope>
    <source>
        <strain evidence="2">Expedition CK06-06</strain>
    </source>
</reference>
<organism evidence="2">
    <name type="scientific">marine sediment metagenome</name>
    <dbReference type="NCBI Taxonomy" id="412755"/>
    <lineage>
        <taxon>unclassified sequences</taxon>
        <taxon>metagenomes</taxon>
        <taxon>ecological metagenomes</taxon>
    </lineage>
</organism>
<sequence length="166" mass="18167">MTKILVTYLSQTGNTKKIAEAIFEGLEGDKTIKPMDEVQEIEDYSLIFIGFPVHSHSVPYKIESFLQKIPQGEKIALFSTHGSLPGGRLATEALEHAAVIASKAKVLGTFSCRGKVSMATLEILSKSPEHKAWAEMAASSQTHPDEGDLEDARSFAKWVMTLSTQD</sequence>
<gene>
    <name evidence="2" type="ORF">S03H2_11043</name>
</gene>
<dbReference type="AlphaFoldDB" id="X1F3A7"/>
<protein>
    <recommendedName>
        <fullName evidence="1">Flavodoxin-like domain-containing protein</fullName>
    </recommendedName>
</protein>
<dbReference type="GO" id="GO:0010181">
    <property type="term" value="F:FMN binding"/>
    <property type="evidence" value="ECO:0007669"/>
    <property type="project" value="InterPro"/>
</dbReference>
<accession>X1F3A7</accession>
<proteinExistence type="predicted"/>
<dbReference type="InterPro" id="IPR029039">
    <property type="entry name" value="Flavoprotein-like_sf"/>
</dbReference>
<evidence type="ECO:0000259" key="1">
    <source>
        <dbReference type="PROSITE" id="PS50902"/>
    </source>
</evidence>
<dbReference type="PANTHER" id="PTHR39201">
    <property type="entry name" value="EXPORTED PROTEIN-RELATED"/>
    <property type="match status" value="1"/>
</dbReference>
<dbReference type="PROSITE" id="PS50902">
    <property type="entry name" value="FLAVODOXIN_LIKE"/>
    <property type="match status" value="1"/>
</dbReference>
<comment type="caution">
    <text evidence="2">The sequence shown here is derived from an EMBL/GenBank/DDBJ whole genome shotgun (WGS) entry which is preliminary data.</text>
</comment>
<dbReference type="InterPro" id="IPR008254">
    <property type="entry name" value="Flavodoxin/NO_synth"/>
</dbReference>